<evidence type="ECO:0000256" key="1">
    <source>
        <dbReference type="ARBA" id="ARBA00004651"/>
    </source>
</evidence>
<dbReference type="Pfam" id="PF03595">
    <property type="entry name" value="SLAC1"/>
    <property type="match status" value="1"/>
</dbReference>
<feature type="transmembrane region" description="Helical" evidence="9">
    <location>
        <begin position="84"/>
        <end position="105"/>
    </location>
</feature>
<keyword evidence="3" id="KW-0813">Transport</keyword>
<dbReference type="Proteomes" id="UP000245699">
    <property type="component" value="Unassembled WGS sequence"/>
</dbReference>
<feature type="transmembrane region" description="Helical" evidence="9">
    <location>
        <begin position="43"/>
        <end position="63"/>
    </location>
</feature>
<comment type="similarity">
    <text evidence="2">Belongs to the tellurite-resistance/dicarboxylate transporter (TDT) family.</text>
</comment>
<evidence type="ECO:0000256" key="9">
    <source>
        <dbReference type="SAM" id="Phobius"/>
    </source>
</evidence>
<evidence type="ECO:0000256" key="7">
    <source>
        <dbReference type="ARBA" id="ARBA00023136"/>
    </source>
</evidence>
<protein>
    <recommendedName>
        <fullName evidence="12">Sulfite efflux pump SSU1</fullName>
    </recommendedName>
</protein>
<sequence length="451" mass="49952">MAKPLNEIILGFTPAWFTATMGTGINGILIYTLPYQFRGCHEIGLILFTLNVFLFILFSIILISKYIFYSGTFRKMIEHPMQSMFVGAIPIGLDTIINSIIFMFPKNTHSWSPTLGLILWSVNIALTLFSCLVIPFYKMVIQEHSLDKMYATWILPIVPAVVVASSGSVVANVLPAHQAHVIIIISYILWGLGISLCLCVIGLYYTKITLYKLPPPELLITVFFPLGPLGQGSFGIMNLGIVANKIYGTSSTISIPTPLFGEIALVFGVLIGMVMWGFGFFWLSMATSSIIYGMQKNKVKFNLSWWGLTFPLGVYISATNTLGNIFDSTAFKVLGTFLTCCLFCLWLLVFCKTVRGAYTSELFVDPSLVNANAQIVPLSKQDLETQISQDLNEEISRVQNQTAQKDPTISKNTSTNTFSTDQATSNTPAARNSNNILNDFGLVKSKMFNKE</sequence>
<dbReference type="GO" id="GO:0000319">
    <property type="term" value="F:sulfite transmembrane transporter activity"/>
    <property type="evidence" value="ECO:0007669"/>
    <property type="project" value="TreeGrafter"/>
</dbReference>
<dbReference type="InterPro" id="IPR004695">
    <property type="entry name" value="SLAC1/Mae1/Ssu1/TehA"/>
</dbReference>
<dbReference type="AlphaFoldDB" id="A0A2T9YHH5"/>
<feature type="transmembrane region" description="Helical" evidence="9">
    <location>
        <begin position="180"/>
        <end position="206"/>
    </location>
</feature>
<evidence type="ECO:0000313" key="10">
    <source>
        <dbReference type="EMBL" id="PVU91802.1"/>
    </source>
</evidence>
<comment type="subcellular location">
    <subcellularLocation>
        <location evidence="1">Cell membrane</location>
        <topology evidence="1">Multi-pass membrane protein</topology>
    </subcellularLocation>
</comment>
<dbReference type="FunFam" id="1.50.10.150:FF:000004">
    <property type="entry name" value="Malic acid transporter"/>
    <property type="match status" value="1"/>
</dbReference>
<evidence type="ECO:0000313" key="11">
    <source>
        <dbReference type="Proteomes" id="UP000245699"/>
    </source>
</evidence>
<evidence type="ECO:0000256" key="8">
    <source>
        <dbReference type="SAM" id="MobiDB-lite"/>
    </source>
</evidence>
<feature type="transmembrane region" description="Helical" evidence="9">
    <location>
        <begin position="218"/>
        <end position="243"/>
    </location>
</feature>
<dbReference type="PANTHER" id="PTHR31686">
    <property type="match status" value="1"/>
</dbReference>
<feature type="transmembrane region" description="Helical" evidence="9">
    <location>
        <begin position="149"/>
        <end position="174"/>
    </location>
</feature>
<accession>A0A2T9YHH5</accession>
<dbReference type="PANTHER" id="PTHR31686:SF1">
    <property type="entry name" value="SULFITE EFFLUX PUMP SSU1"/>
    <property type="match status" value="1"/>
</dbReference>
<evidence type="ECO:0008006" key="12">
    <source>
        <dbReference type="Google" id="ProtNLM"/>
    </source>
</evidence>
<feature type="transmembrane region" description="Helical" evidence="9">
    <location>
        <begin position="12"/>
        <end position="31"/>
    </location>
</feature>
<dbReference type="GO" id="GO:0005886">
    <property type="term" value="C:plasma membrane"/>
    <property type="evidence" value="ECO:0007669"/>
    <property type="project" value="UniProtKB-SubCell"/>
</dbReference>
<dbReference type="CDD" id="cd09318">
    <property type="entry name" value="TDT_SSU1"/>
    <property type="match status" value="1"/>
</dbReference>
<evidence type="ECO:0000256" key="2">
    <source>
        <dbReference type="ARBA" id="ARBA00008566"/>
    </source>
</evidence>
<evidence type="ECO:0000256" key="5">
    <source>
        <dbReference type="ARBA" id="ARBA00022692"/>
    </source>
</evidence>
<comment type="caution">
    <text evidence="10">The sequence shown here is derived from an EMBL/GenBank/DDBJ whole genome shotgun (WGS) entry which is preliminary data.</text>
</comment>
<feature type="transmembrane region" description="Helical" evidence="9">
    <location>
        <begin position="117"/>
        <end position="137"/>
    </location>
</feature>
<dbReference type="Gene3D" id="1.50.10.150">
    <property type="entry name" value="Voltage-dependent anion channel"/>
    <property type="match status" value="1"/>
</dbReference>
<keyword evidence="7 9" id="KW-0472">Membrane</keyword>
<dbReference type="OrthoDB" id="1099at2759"/>
<proteinExistence type="inferred from homology"/>
<gene>
    <name evidence="10" type="ORF">BB559_003960</name>
</gene>
<feature type="region of interest" description="Disordered" evidence="8">
    <location>
        <begin position="399"/>
        <end position="430"/>
    </location>
</feature>
<keyword evidence="4" id="KW-1003">Cell membrane</keyword>
<name>A0A2T9YHH5_9FUNG</name>
<keyword evidence="5 9" id="KW-0812">Transmembrane</keyword>
<dbReference type="InterPro" id="IPR038665">
    <property type="entry name" value="Voltage-dep_anion_channel_sf"/>
</dbReference>
<evidence type="ECO:0000256" key="3">
    <source>
        <dbReference type="ARBA" id="ARBA00022448"/>
    </source>
</evidence>
<keyword evidence="11" id="KW-1185">Reference proteome</keyword>
<feature type="transmembrane region" description="Helical" evidence="9">
    <location>
        <begin position="303"/>
        <end position="323"/>
    </location>
</feature>
<dbReference type="EMBL" id="MBFT01000397">
    <property type="protein sequence ID" value="PVU91802.1"/>
    <property type="molecule type" value="Genomic_DNA"/>
</dbReference>
<dbReference type="InterPro" id="IPR051629">
    <property type="entry name" value="Sulfite_efflux_TDT"/>
</dbReference>
<feature type="transmembrane region" description="Helical" evidence="9">
    <location>
        <begin position="263"/>
        <end position="283"/>
    </location>
</feature>
<evidence type="ECO:0000256" key="6">
    <source>
        <dbReference type="ARBA" id="ARBA00022989"/>
    </source>
</evidence>
<organism evidence="10 11">
    <name type="scientific">Furculomyces boomerangus</name>
    <dbReference type="NCBI Taxonomy" id="61424"/>
    <lineage>
        <taxon>Eukaryota</taxon>
        <taxon>Fungi</taxon>
        <taxon>Fungi incertae sedis</taxon>
        <taxon>Zoopagomycota</taxon>
        <taxon>Kickxellomycotina</taxon>
        <taxon>Harpellomycetes</taxon>
        <taxon>Harpellales</taxon>
        <taxon>Harpellaceae</taxon>
        <taxon>Furculomyces</taxon>
    </lineage>
</organism>
<keyword evidence="6 9" id="KW-1133">Transmembrane helix</keyword>
<feature type="transmembrane region" description="Helical" evidence="9">
    <location>
        <begin position="329"/>
        <end position="350"/>
    </location>
</feature>
<reference evidence="10 11" key="1">
    <citation type="journal article" date="2018" name="MBio">
        <title>Comparative Genomics Reveals the Core Gene Toolbox for the Fungus-Insect Symbiosis.</title>
        <authorList>
            <person name="Wang Y."/>
            <person name="Stata M."/>
            <person name="Wang W."/>
            <person name="Stajich J.E."/>
            <person name="White M.M."/>
            <person name="Moncalvo J.M."/>
        </authorList>
    </citation>
    <scope>NUCLEOTIDE SEQUENCE [LARGE SCALE GENOMIC DNA]</scope>
    <source>
        <strain evidence="10 11">AUS-77-4</strain>
    </source>
</reference>
<evidence type="ECO:0000256" key="4">
    <source>
        <dbReference type="ARBA" id="ARBA00022475"/>
    </source>
</evidence>